<dbReference type="InterPro" id="IPR002498">
    <property type="entry name" value="PInositol-4-P-4/5-kinase_core"/>
</dbReference>
<comment type="caution">
    <text evidence="14">The sequence shown here is derived from an EMBL/GenBank/DDBJ whole genome shotgun (WGS) entry which is preliminary data.</text>
</comment>
<keyword evidence="4 11" id="KW-0808">Transferase</keyword>
<evidence type="ECO:0000313" key="15">
    <source>
        <dbReference type="Proteomes" id="UP000812966"/>
    </source>
</evidence>
<evidence type="ECO:0000256" key="9">
    <source>
        <dbReference type="ARBA" id="ARBA00080374"/>
    </source>
</evidence>
<dbReference type="CDD" id="cd17303">
    <property type="entry name" value="PIPKc_PIP5K_yeast_like"/>
    <property type="match status" value="1"/>
</dbReference>
<reference evidence="14" key="1">
    <citation type="submission" date="2020-04" db="EMBL/GenBank/DDBJ databases">
        <title>Analysis of mating type loci in Filobasidium floriforme.</title>
        <authorList>
            <person name="Nowrousian M."/>
        </authorList>
    </citation>
    <scope>NUCLEOTIDE SEQUENCE</scope>
    <source>
        <strain evidence="14">CBS 6242</strain>
    </source>
</reference>
<dbReference type="FunFam" id="3.30.800.10:FF:000009">
    <property type="entry name" value="Phosphatidylinositol 4-phosphate 5-kinase its3"/>
    <property type="match status" value="1"/>
</dbReference>
<dbReference type="PANTHER" id="PTHR23086:SF8">
    <property type="entry name" value="PHOSPHATIDYLINOSITOL 5-PHOSPHATE 4-KINASE, ISOFORM A"/>
    <property type="match status" value="1"/>
</dbReference>
<evidence type="ECO:0000256" key="5">
    <source>
        <dbReference type="ARBA" id="ARBA00022741"/>
    </source>
</evidence>
<evidence type="ECO:0000256" key="8">
    <source>
        <dbReference type="ARBA" id="ARBA00078403"/>
    </source>
</evidence>
<feature type="region of interest" description="Disordered" evidence="12">
    <location>
        <begin position="57"/>
        <end position="78"/>
    </location>
</feature>
<protein>
    <recommendedName>
        <fullName evidence="2">1-phosphatidylinositol-4-phosphate 5-kinase</fullName>
        <ecNumber evidence="2">2.7.1.68</ecNumber>
    </recommendedName>
    <alternativeName>
        <fullName evidence="10">1-phosphatidylinositol 4-phosphate kinase</fullName>
    </alternativeName>
    <alternativeName>
        <fullName evidence="8">Diphosphoinositide kinase</fullName>
    </alternativeName>
    <alternativeName>
        <fullName evidence="9">PIP5K</fullName>
    </alternativeName>
</protein>
<evidence type="ECO:0000256" key="10">
    <source>
        <dbReference type="ARBA" id="ARBA00082306"/>
    </source>
</evidence>
<dbReference type="GO" id="GO:0005524">
    <property type="term" value="F:ATP binding"/>
    <property type="evidence" value="ECO:0007669"/>
    <property type="project" value="UniProtKB-UniRule"/>
</dbReference>
<evidence type="ECO:0000256" key="6">
    <source>
        <dbReference type="ARBA" id="ARBA00022777"/>
    </source>
</evidence>
<proteinExistence type="predicted"/>
<dbReference type="InterPro" id="IPR027483">
    <property type="entry name" value="PInositol-4-P-4/5-kinase_C_sf"/>
</dbReference>
<dbReference type="SUPFAM" id="SSF56104">
    <property type="entry name" value="SAICAR synthase-like"/>
    <property type="match status" value="1"/>
</dbReference>
<gene>
    <name evidence="14" type="ORF">FFLO_04827</name>
</gene>
<evidence type="ECO:0000256" key="12">
    <source>
        <dbReference type="SAM" id="MobiDB-lite"/>
    </source>
</evidence>
<dbReference type="InterPro" id="IPR023610">
    <property type="entry name" value="PInositol-4/5-P-5/4-kinase"/>
</dbReference>
<evidence type="ECO:0000256" key="2">
    <source>
        <dbReference type="ARBA" id="ARBA00012172"/>
    </source>
</evidence>
<evidence type="ECO:0000256" key="11">
    <source>
        <dbReference type="PROSITE-ProRule" id="PRU00781"/>
    </source>
</evidence>
<dbReference type="EC" id="2.7.1.68" evidence="2"/>
<evidence type="ECO:0000256" key="1">
    <source>
        <dbReference type="ARBA" id="ARBA00000444"/>
    </source>
</evidence>
<dbReference type="GO" id="GO:0016308">
    <property type="term" value="F:1-phosphatidylinositol-4-phosphate 5-kinase activity"/>
    <property type="evidence" value="ECO:0007669"/>
    <property type="project" value="UniProtKB-EC"/>
</dbReference>
<evidence type="ECO:0000313" key="14">
    <source>
        <dbReference type="EMBL" id="KAG7530719.1"/>
    </source>
</evidence>
<keyword evidence="6 11" id="KW-0418">Kinase</keyword>
<dbReference type="EMBL" id="JABELV010000110">
    <property type="protein sequence ID" value="KAG7530719.1"/>
    <property type="molecule type" value="Genomic_DNA"/>
</dbReference>
<evidence type="ECO:0000256" key="3">
    <source>
        <dbReference type="ARBA" id="ARBA00022553"/>
    </source>
</evidence>
<sequence>MQSVRTPIGQPQGSFAWDQQPSLASLRRASQTEVPGLQGSALDPDILAEAEKLRRERLSKRQRKRSTAPVTGQQQAETQPVVLNDGSAFVGNLIGEDHVNYVLMYNMLTGIRIGVSRCQAKMKRPLTPEDFTAKHKYSFDIVGNELTPSARYDFKFKDYAPWVFRELREDYFHLDPADYLLSLTAKYILSELGSPGKSGSFFYFSRDYRFIIKTIHHAEHKYLRSILKDYHAHIKNNPHTLMSRFYGLHRVKLPRGRKIHFVIMNNLFPPHRDIHETYDLKGSAVGREYPEEKAKVNPKATLKDLNWFHRGRMFELGPEKRALFGEQLRRDRDFLCHIGVMDYSLLIGIHNMERGNKDNIREGQLSVFQPNVNTAMRRKPSSIKGGSEAAAMRKAVRRSDPKALTSAVAELPTSDSADRRHFLFYQDEGGLRATDEANDAMDIIYYLGVIDILTPYNTTKKLEHLWRSLTEKDRHMVSCVPPDEYGERFLAFLISFFRDADVTKRPRMELKTKTE</sequence>
<dbReference type="InterPro" id="IPR027484">
    <property type="entry name" value="PInositol-4-P-5-kinase_N"/>
</dbReference>
<dbReference type="Pfam" id="PF01504">
    <property type="entry name" value="PIP5K"/>
    <property type="match status" value="1"/>
</dbReference>
<dbReference type="GO" id="GO:0005886">
    <property type="term" value="C:plasma membrane"/>
    <property type="evidence" value="ECO:0007669"/>
    <property type="project" value="TreeGrafter"/>
</dbReference>
<feature type="compositionally biased region" description="Basic residues" evidence="12">
    <location>
        <begin position="57"/>
        <end position="66"/>
    </location>
</feature>
<dbReference type="PROSITE" id="PS51455">
    <property type="entry name" value="PIPK"/>
    <property type="match status" value="1"/>
</dbReference>
<feature type="compositionally biased region" description="Polar residues" evidence="12">
    <location>
        <begin position="68"/>
        <end position="78"/>
    </location>
</feature>
<feature type="region of interest" description="Disordered" evidence="12">
    <location>
        <begin position="26"/>
        <end position="45"/>
    </location>
</feature>
<feature type="domain" description="PIPK" evidence="13">
    <location>
        <begin position="95"/>
        <end position="497"/>
    </location>
</feature>
<evidence type="ECO:0000259" key="13">
    <source>
        <dbReference type="PROSITE" id="PS51455"/>
    </source>
</evidence>
<keyword evidence="15" id="KW-1185">Reference proteome</keyword>
<evidence type="ECO:0000256" key="4">
    <source>
        <dbReference type="ARBA" id="ARBA00022679"/>
    </source>
</evidence>
<keyword evidence="5 11" id="KW-0547">Nucleotide-binding</keyword>
<dbReference type="Gene3D" id="3.30.810.10">
    <property type="entry name" value="2-Layer Sandwich"/>
    <property type="match status" value="1"/>
</dbReference>
<dbReference type="PANTHER" id="PTHR23086">
    <property type="entry name" value="PHOSPHATIDYLINOSITOL-4-PHOSPHATE 5-KINASE"/>
    <property type="match status" value="1"/>
</dbReference>
<dbReference type="SMART" id="SM00330">
    <property type="entry name" value="PIPKc"/>
    <property type="match status" value="1"/>
</dbReference>
<keyword evidence="3" id="KW-0597">Phosphoprotein</keyword>
<organism evidence="14 15">
    <name type="scientific">Filobasidium floriforme</name>
    <dbReference type="NCBI Taxonomy" id="5210"/>
    <lineage>
        <taxon>Eukaryota</taxon>
        <taxon>Fungi</taxon>
        <taxon>Dikarya</taxon>
        <taxon>Basidiomycota</taxon>
        <taxon>Agaricomycotina</taxon>
        <taxon>Tremellomycetes</taxon>
        <taxon>Filobasidiales</taxon>
        <taxon>Filobasidiaceae</taxon>
        <taxon>Filobasidium</taxon>
    </lineage>
</organism>
<keyword evidence="7 11" id="KW-0067">ATP-binding</keyword>
<dbReference type="AlphaFoldDB" id="A0A8K0JK67"/>
<name>A0A8K0JK67_9TREE</name>
<comment type="catalytic activity">
    <reaction evidence="1">
        <text>a 1,2-diacyl-sn-glycero-3-phospho-(1D-myo-inositol 4-phosphate) + ATP = a 1,2-diacyl-sn-glycero-3-phospho-(1D-myo-inositol-4,5-bisphosphate) + ADP + H(+)</text>
        <dbReference type="Rhea" id="RHEA:14425"/>
        <dbReference type="ChEBI" id="CHEBI:15378"/>
        <dbReference type="ChEBI" id="CHEBI:30616"/>
        <dbReference type="ChEBI" id="CHEBI:58178"/>
        <dbReference type="ChEBI" id="CHEBI:58456"/>
        <dbReference type="ChEBI" id="CHEBI:456216"/>
        <dbReference type="EC" id="2.7.1.68"/>
    </reaction>
</comment>
<evidence type="ECO:0000256" key="7">
    <source>
        <dbReference type="ARBA" id="ARBA00022840"/>
    </source>
</evidence>
<dbReference type="Gene3D" id="3.30.800.10">
    <property type="entry name" value="Phosphatidylinositol Phosphate Kinase II Beta"/>
    <property type="match status" value="1"/>
</dbReference>
<dbReference type="GO" id="GO:0046854">
    <property type="term" value="P:phosphatidylinositol phosphate biosynthetic process"/>
    <property type="evidence" value="ECO:0007669"/>
    <property type="project" value="TreeGrafter"/>
</dbReference>
<dbReference type="Proteomes" id="UP000812966">
    <property type="component" value="Unassembled WGS sequence"/>
</dbReference>
<accession>A0A8K0JK67</accession>